<evidence type="ECO:0000256" key="5">
    <source>
        <dbReference type="ARBA" id="ARBA00023302"/>
    </source>
</evidence>
<dbReference type="PROSITE" id="PS51897">
    <property type="entry name" value="ANNEXIN_2"/>
    <property type="match status" value="3"/>
</dbReference>
<sequence>MPLNASLYIRNQLTFPLLLFPIYATQCLSFAIQLRNMSINTDLEKDCIEIHDSWDRRSNNLVRVLATRNLMERQQMRKIYKAIYGEELVERLGTTNVKELVPQALSLWMLDPHERDAVLAREALEQGDTNYKALIEIFVGRKSSQIFLIKQSYQARYQNKLEQDIINIDPPHSYQKILVALAASHKAHNADVSQHIAKCDARRLYETVKDSLAAIEEEAVLEMLTKRSIPQLKLTFSCYQHIFGHNFTKALKLRNCGEFENVLRTIVKCICNPPKYYAKVVYKSIKGEENDNGALRRVLVSRAEVDLDEIQRAFKGKYGIQLRGAIHESIFCEDYRDFLVALAIKTTY</sequence>
<protein>
    <submittedName>
        <fullName evidence="8">Annexin D8-like</fullName>
    </submittedName>
</protein>
<evidence type="ECO:0000256" key="3">
    <source>
        <dbReference type="ARBA" id="ARBA00022837"/>
    </source>
</evidence>
<dbReference type="GO" id="GO:0005544">
    <property type="term" value="F:calcium-dependent phospholipid binding"/>
    <property type="evidence" value="ECO:0007669"/>
    <property type="project" value="UniProtKB-KW"/>
</dbReference>
<dbReference type="Pfam" id="PF00191">
    <property type="entry name" value="Annexin"/>
    <property type="match status" value="3"/>
</dbReference>
<dbReference type="SMART" id="SM00335">
    <property type="entry name" value="ANX"/>
    <property type="match status" value="3"/>
</dbReference>
<keyword evidence="3 6" id="KW-0106">Calcium</keyword>
<dbReference type="RefSeq" id="XP_022974310.1">
    <property type="nucleotide sequence ID" value="XM_023118542.1"/>
</dbReference>
<dbReference type="Gene3D" id="1.10.220.10">
    <property type="entry name" value="Annexin"/>
    <property type="match status" value="4"/>
</dbReference>
<dbReference type="InterPro" id="IPR001464">
    <property type="entry name" value="Annexin"/>
</dbReference>
<reference evidence="8" key="1">
    <citation type="submission" date="2025-08" db="UniProtKB">
        <authorList>
            <consortium name="RefSeq"/>
        </authorList>
    </citation>
    <scope>IDENTIFICATION</scope>
    <source>
        <tissue evidence="8">Young leaves</tissue>
    </source>
</reference>
<dbReference type="InterPro" id="IPR018502">
    <property type="entry name" value="Annexin_repeat"/>
</dbReference>
<name>A0A6J1IDM6_CUCMA</name>
<dbReference type="GO" id="GO:0005737">
    <property type="term" value="C:cytoplasm"/>
    <property type="evidence" value="ECO:0007669"/>
    <property type="project" value="TreeGrafter"/>
</dbReference>
<evidence type="ECO:0000256" key="2">
    <source>
        <dbReference type="ARBA" id="ARBA00022737"/>
    </source>
</evidence>
<dbReference type="GO" id="GO:0009651">
    <property type="term" value="P:response to salt stress"/>
    <property type="evidence" value="ECO:0007669"/>
    <property type="project" value="TreeGrafter"/>
</dbReference>
<keyword evidence="5" id="KW-0111">Calcium/phospholipid-binding</keyword>
<dbReference type="Proteomes" id="UP000504608">
    <property type="component" value="Unplaced"/>
</dbReference>
<dbReference type="GeneID" id="111472950"/>
<dbReference type="GO" id="GO:0005509">
    <property type="term" value="F:calcium ion binding"/>
    <property type="evidence" value="ECO:0007669"/>
    <property type="project" value="InterPro"/>
</dbReference>
<dbReference type="AlphaFoldDB" id="A0A6J1IDM6"/>
<keyword evidence="7" id="KW-1185">Reference proteome</keyword>
<dbReference type="GO" id="GO:0009414">
    <property type="term" value="P:response to water deprivation"/>
    <property type="evidence" value="ECO:0007669"/>
    <property type="project" value="TreeGrafter"/>
</dbReference>
<proteinExistence type="predicted"/>
<evidence type="ECO:0000313" key="7">
    <source>
        <dbReference type="Proteomes" id="UP000504608"/>
    </source>
</evidence>
<evidence type="ECO:0000256" key="1">
    <source>
        <dbReference type="ARBA" id="ARBA00022723"/>
    </source>
</evidence>
<evidence type="ECO:0000313" key="8">
    <source>
        <dbReference type="RefSeq" id="XP_022974310.1"/>
    </source>
</evidence>
<dbReference type="PRINTS" id="PR01814">
    <property type="entry name" value="ANNEXINPLANT"/>
</dbReference>
<dbReference type="OrthoDB" id="37886at2759"/>
<accession>A0A6J1IDM6</accession>
<dbReference type="PANTHER" id="PTHR10502:SF190">
    <property type="entry name" value="OS09G0453300 PROTEIN"/>
    <property type="match status" value="1"/>
</dbReference>
<gene>
    <name evidence="8" type="primary">LOC111472950</name>
</gene>
<keyword evidence="1 6" id="KW-0479">Metal-binding</keyword>
<dbReference type="GO" id="GO:0001786">
    <property type="term" value="F:phosphatidylserine binding"/>
    <property type="evidence" value="ECO:0007669"/>
    <property type="project" value="TreeGrafter"/>
</dbReference>
<keyword evidence="2" id="KW-0677">Repeat</keyword>
<evidence type="ECO:0000256" key="6">
    <source>
        <dbReference type="PIRSR" id="PIRSR609118-1"/>
    </source>
</evidence>
<dbReference type="SUPFAM" id="SSF47874">
    <property type="entry name" value="Annexin"/>
    <property type="match status" value="1"/>
</dbReference>
<dbReference type="GO" id="GO:0009409">
    <property type="term" value="P:response to cold"/>
    <property type="evidence" value="ECO:0007669"/>
    <property type="project" value="TreeGrafter"/>
</dbReference>
<dbReference type="KEGG" id="cmax:111472950"/>
<dbReference type="GO" id="GO:0009408">
    <property type="term" value="P:response to heat"/>
    <property type="evidence" value="ECO:0007669"/>
    <property type="project" value="TreeGrafter"/>
</dbReference>
<organism evidence="7 8">
    <name type="scientific">Cucurbita maxima</name>
    <name type="common">Pumpkin</name>
    <name type="synonym">Winter squash</name>
    <dbReference type="NCBI Taxonomy" id="3661"/>
    <lineage>
        <taxon>Eukaryota</taxon>
        <taxon>Viridiplantae</taxon>
        <taxon>Streptophyta</taxon>
        <taxon>Embryophyta</taxon>
        <taxon>Tracheophyta</taxon>
        <taxon>Spermatophyta</taxon>
        <taxon>Magnoliopsida</taxon>
        <taxon>eudicotyledons</taxon>
        <taxon>Gunneridae</taxon>
        <taxon>Pentapetalae</taxon>
        <taxon>rosids</taxon>
        <taxon>fabids</taxon>
        <taxon>Cucurbitales</taxon>
        <taxon>Cucurbitaceae</taxon>
        <taxon>Cucurbiteae</taxon>
        <taxon>Cucurbita</taxon>
    </lineage>
</organism>
<dbReference type="PRINTS" id="PR00196">
    <property type="entry name" value="ANNEXIN"/>
</dbReference>
<dbReference type="GO" id="GO:0005886">
    <property type="term" value="C:plasma membrane"/>
    <property type="evidence" value="ECO:0007669"/>
    <property type="project" value="TreeGrafter"/>
</dbReference>
<dbReference type="InterPro" id="IPR009118">
    <property type="entry name" value="AnnexinD_plant"/>
</dbReference>
<keyword evidence="4" id="KW-0041">Annexin</keyword>
<feature type="binding site" evidence="6">
    <location>
        <position position="285"/>
    </location>
    <ligand>
        <name>Ca(2+)</name>
        <dbReference type="ChEBI" id="CHEBI:29108"/>
        <label>1</label>
    </ligand>
</feature>
<dbReference type="PANTHER" id="PTHR10502">
    <property type="entry name" value="ANNEXIN"/>
    <property type="match status" value="1"/>
</dbReference>
<evidence type="ECO:0000256" key="4">
    <source>
        <dbReference type="ARBA" id="ARBA00023216"/>
    </source>
</evidence>
<dbReference type="InterPro" id="IPR037104">
    <property type="entry name" value="Annexin_sf"/>
</dbReference>